<gene>
    <name evidence="7" type="ORF">ISU02_10400</name>
</gene>
<protein>
    <recommendedName>
        <fullName evidence="3">carbonic anhydrase</fullName>
        <ecNumber evidence="3">4.2.1.1</ecNumber>
    </recommendedName>
</protein>
<evidence type="ECO:0000313" key="7">
    <source>
        <dbReference type="EMBL" id="MBF4693534.1"/>
    </source>
</evidence>
<proteinExistence type="inferred from homology"/>
<dbReference type="Proteomes" id="UP000614200">
    <property type="component" value="Unassembled WGS sequence"/>
</dbReference>
<keyword evidence="4" id="KW-0479">Metal-binding</keyword>
<evidence type="ECO:0000256" key="4">
    <source>
        <dbReference type="ARBA" id="ARBA00022723"/>
    </source>
</evidence>
<keyword evidence="5" id="KW-0862">Zinc</keyword>
<accession>A0ABR9ZSU3</accession>
<evidence type="ECO:0000256" key="3">
    <source>
        <dbReference type="ARBA" id="ARBA00012925"/>
    </source>
</evidence>
<comment type="similarity">
    <text evidence="2">Belongs to the beta-class carbonic anhydrase family.</text>
</comment>
<dbReference type="InterPro" id="IPR036874">
    <property type="entry name" value="Carbonic_anhydrase_sf"/>
</dbReference>
<dbReference type="SMART" id="SM00947">
    <property type="entry name" value="Pro_CA"/>
    <property type="match status" value="1"/>
</dbReference>
<evidence type="ECO:0000256" key="1">
    <source>
        <dbReference type="ARBA" id="ARBA00001947"/>
    </source>
</evidence>
<comment type="cofactor">
    <cofactor evidence="1">
        <name>Zn(2+)</name>
        <dbReference type="ChEBI" id="CHEBI:29105"/>
    </cofactor>
</comment>
<evidence type="ECO:0000256" key="2">
    <source>
        <dbReference type="ARBA" id="ARBA00006217"/>
    </source>
</evidence>
<dbReference type="SUPFAM" id="SSF53056">
    <property type="entry name" value="beta-carbonic anhydrase, cab"/>
    <property type="match status" value="1"/>
</dbReference>
<organism evidence="7 8">
    <name type="scientific">Fusibacter ferrireducens</name>
    <dbReference type="NCBI Taxonomy" id="2785058"/>
    <lineage>
        <taxon>Bacteria</taxon>
        <taxon>Bacillati</taxon>
        <taxon>Bacillota</taxon>
        <taxon>Clostridia</taxon>
        <taxon>Eubacteriales</taxon>
        <taxon>Eubacteriales Family XII. Incertae Sedis</taxon>
        <taxon>Fusibacter</taxon>
    </lineage>
</organism>
<sequence length="193" mass="21376">MVNRVEEILAFNKQFVLNEDYKALVTSGIPEKKVVILSCMDTRLTELLPRALNIKNGDAKLIKNAGATIMHPFGSIARSIIVAVYEFGVEDVLIIGHYGCGMCHLDGKSLLDKAMDRGLEASTLEMLKYSGIDVDQWLKGFESPEDAIHESINQLRNHPLMPKDVRIHGMLMHPETGALDVVALDSFIDKGTL</sequence>
<dbReference type="Pfam" id="PF00484">
    <property type="entry name" value="Pro_CA"/>
    <property type="match status" value="1"/>
</dbReference>
<dbReference type="EMBL" id="JADKNH010000006">
    <property type="protein sequence ID" value="MBF4693534.1"/>
    <property type="molecule type" value="Genomic_DNA"/>
</dbReference>
<dbReference type="EC" id="4.2.1.1" evidence="3"/>
<dbReference type="RefSeq" id="WP_194701779.1">
    <property type="nucleotide sequence ID" value="NZ_JADKNH010000006.1"/>
</dbReference>
<evidence type="ECO:0000256" key="6">
    <source>
        <dbReference type="ARBA" id="ARBA00048348"/>
    </source>
</evidence>
<dbReference type="InterPro" id="IPR001765">
    <property type="entry name" value="Carbonic_anhydrase"/>
</dbReference>
<name>A0ABR9ZSU3_9FIRM</name>
<dbReference type="Gene3D" id="3.40.1050.10">
    <property type="entry name" value="Carbonic anhydrase"/>
    <property type="match status" value="1"/>
</dbReference>
<comment type="caution">
    <text evidence="7">The sequence shown here is derived from an EMBL/GenBank/DDBJ whole genome shotgun (WGS) entry which is preliminary data.</text>
</comment>
<keyword evidence="8" id="KW-1185">Reference proteome</keyword>
<comment type="catalytic activity">
    <reaction evidence="6">
        <text>hydrogencarbonate + H(+) = CO2 + H2O</text>
        <dbReference type="Rhea" id="RHEA:10748"/>
        <dbReference type="ChEBI" id="CHEBI:15377"/>
        <dbReference type="ChEBI" id="CHEBI:15378"/>
        <dbReference type="ChEBI" id="CHEBI:16526"/>
        <dbReference type="ChEBI" id="CHEBI:17544"/>
        <dbReference type="EC" id="4.2.1.1"/>
    </reaction>
</comment>
<dbReference type="PANTHER" id="PTHR43175:SF3">
    <property type="entry name" value="CARBON DISULFIDE HYDROLASE"/>
    <property type="match status" value="1"/>
</dbReference>
<evidence type="ECO:0000313" key="8">
    <source>
        <dbReference type="Proteomes" id="UP000614200"/>
    </source>
</evidence>
<evidence type="ECO:0000256" key="5">
    <source>
        <dbReference type="ARBA" id="ARBA00022833"/>
    </source>
</evidence>
<dbReference type="PANTHER" id="PTHR43175">
    <property type="entry name" value="CARBONIC ANHYDRASE"/>
    <property type="match status" value="1"/>
</dbReference>
<dbReference type="CDD" id="cd03379">
    <property type="entry name" value="beta_CA_cladeD"/>
    <property type="match status" value="1"/>
</dbReference>
<reference evidence="7 8" key="1">
    <citation type="submission" date="2020-11" db="EMBL/GenBank/DDBJ databases">
        <title>Fusibacter basophilias sp. nov.</title>
        <authorList>
            <person name="Qiu D."/>
        </authorList>
    </citation>
    <scope>NUCLEOTIDE SEQUENCE [LARGE SCALE GENOMIC DNA]</scope>
    <source>
        <strain evidence="7 8">Q10-2</strain>
    </source>
</reference>